<dbReference type="Proteomes" id="UP000326396">
    <property type="component" value="Linkage Group LG1"/>
</dbReference>
<reference evidence="2 3" key="1">
    <citation type="submission" date="2019-05" db="EMBL/GenBank/DDBJ databases">
        <title>Mikania micrantha, genome provides insights into the molecular mechanism of rapid growth.</title>
        <authorList>
            <person name="Liu B."/>
        </authorList>
    </citation>
    <scope>NUCLEOTIDE SEQUENCE [LARGE SCALE GENOMIC DNA]</scope>
    <source>
        <strain evidence="2">NLD-2019</strain>
        <tissue evidence="2">Leaf</tissue>
    </source>
</reference>
<name>A0A5N6PZR2_9ASTR</name>
<evidence type="ECO:0008006" key="4">
    <source>
        <dbReference type="Google" id="ProtNLM"/>
    </source>
</evidence>
<proteinExistence type="predicted"/>
<evidence type="ECO:0000313" key="2">
    <source>
        <dbReference type="EMBL" id="KAD7477276.1"/>
    </source>
</evidence>
<sequence>MLRACVIDFIGNWDSHLPLLEFSYNNSYHASIGMAPFEALYGRKSAHTHVCASIRSNITERERESSTAELRAEPRRSKGGATAEQGRSRGGETKKAHL</sequence>
<dbReference type="PANTHER" id="PTHR45835:SF101">
    <property type="entry name" value="NUCLEOTIDYLTRANSFERASE, RIBONUCLEASE H"/>
    <property type="match status" value="1"/>
</dbReference>
<dbReference type="GO" id="GO:0003676">
    <property type="term" value="F:nucleic acid binding"/>
    <property type="evidence" value="ECO:0007669"/>
    <property type="project" value="InterPro"/>
</dbReference>
<accession>A0A5N6PZR2</accession>
<feature type="compositionally biased region" description="Basic and acidic residues" evidence="1">
    <location>
        <begin position="58"/>
        <end position="76"/>
    </location>
</feature>
<keyword evidence="3" id="KW-1185">Reference proteome</keyword>
<dbReference type="EMBL" id="SZYD01000001">
    <property type="protein sequence ID" value="KAD7477276.1"/>
    <property type="molecule type" value="Genomic_DNA"/>
</dbReference>
<feature type="compositionally biased region" description="Basic and acidic residues" evidence="1">
    <location>
        <begin position="86"/>
        <end position="98"/>
    </location>
</feature>
<evidence type="ECO:0000313" key="3">
    <source>
        <dbReference type="Proteomes" id="UP000326396"/>
    </source>
</evidence>
<dbReference type="InterPro" id="IPR036397">
    <property type="entry name" value="RNaseH_sf"/>
</dbReference>
<dbReference type="PANTHER" id="PTHR45835">
    <property type="entry name" value="YALI0A06105P"/>
    <property type="match status" value="1"/>
</dbReference>
<gene>
    <name evidence="2" type="ORF">E3N88_00412</name>
</gene>
<feature type="region of interest" description="Disordered" evidence="1">
    <location>
        <begin position="55"/>
        <end position="98"/>
    </location>
</feature>
<dbReference type="AlphaFoldDB" id="A0A5N6PZR2"/>
<protein>
    <recommendedName>
        <fullName evidence="4">Integrase catalytic domain-containing protein</fullName>
    </recommendedName>
</protein>
<evidence type="ECO:0000256" key="1">
    <source>
        <dbReference type="SAM" id="MobiDB-lite"/>
    </source>
</evidence>
<dbReference type="Gene3D" id="3.30.420.10">
    <property type="entry name" value="Ribonuclease H-like superfamily/Ribonuclease H"/>
    <property type="match status" value="1"/>
</dbReference>
<organism evidence="2 3">
    <name type="scientific">Mikania micrantha</name>
    <name type="common">bitter vine</name>
    <dbReference type="NCBI Taxonomy" id="192012"/>
    <lineage>
        <taxon>Eukaryota</taxon>
        <taxon>Viridiplantae</taxon>
        <taxon>Streptophyta</taxon>
        <taxon>Embryophyta</taxon>
        <taxon>Tracheophyta</taxon>
        <taxon>Spermatophyta</taxon>
        <taxon>Magnoliopsida</taxon>
        <taxon>eudicotyledons</taxon>
        <taxon>Gunneridae</taxon>
        <taxon>Pentapetalae</taxon>
        <taxon>asterids</taxon>
        <taxon>campanulids</taxon>
        <taxon>Asterales</taxon>
        <taxon>Asteraceae</taxon>
        <taxon>Asteroideae</taxon>
        <taxon>Heliantheae alliance</taxon>
        <taxon>Eupatorieae</taxon>
        <taxon>Mikania</taxon>
    </lineage>
</organism>
<comment type="caution">
    <text evidence="2">The sequence shown here is derived from an EMBL/GenBank/DDBJ whole genome shotgun (WGS) entry which is preliminary data.</text>
</comment>
<dbReference type="OrthoDB" id="999727at2759"/>